<accession>A0ABV9T2Q5</accession>
<dbReference type="PANTHER" id="PTHR19328">
    <property type="entry name" value="HEDGEHOG-INTERACTING PROTEIN"/>
    <property type="match status" value="1"/>
</dbReference>
<dbReference type="SUPFAM" id="SSF50952">
    <property type="entry name" value="Soluble quinoprotein glucose dehydrogenase"/>
    <property type="match status" value="1"/>
</dbReference>
<dbReference type="InterPro" id="IPR011042">
    <property type="entry name" value="6-blade_b-propeller_TolB-like"/>
</dbReference>
<gene>
    <name evidence="2" type="ORF">ACFPFU_15015</name>
</gene>
<dbReference type="InterPro" id="IPR012938">
    <property type="entry name" value="Glc/Sorbosone_DH"/>
</dbReference>
<dbReference type="InterPro" id="IPR011041">
    <property type="entry name" value="Quinoprot_gluc/sorb_DH_b-prop"/>
</dbReference>
<organism evidence="2 3">
    <name type="scientific">Negadavirga shengliensis</name>
    <dbReference type="NCBI Taxonomy" id="1389218"/>
    <lineage>
        <taxon>Bacteria</taxon>
        <taxon>Pseudomonadati</taxon>
        <taxon>Bacteroidota</taxon>
        <taxon>Cytophagia</taxon>
        <taxon>Cytophagales</taxon>
        <taxon>Cyclobacteriaceae</taxon>
        <taxon>Negadavirga</taxon>
    </lineage>
</organism>
<dbReference type="EMBL" id="JBHSJJ010000008">
    <property type="protein sequence ID" value="MFC4873007.1"/>
    <property type="molecule type" value="Genomic_DNA"/>
</dbReference>
<comment type="caution">
    <text evidence="2">The sequence shown here is derived from an EMBL/GenBank/DDBJ whole genome shotgun (WGS) entry which is preliminary data.</text>
</comment>
<dbReference type="PANTHER" id="PTHR19328:SF75">
    <property type="entry name" value="ALDOSE SUGAR DEHYDROGENASE YLII"/>
    <property type="match status" value="1"/>
</dbReference>
<evidence type="ECO:0000313" key="2">
    <source>
        <dbReference type="EMBL" id="MFC4873007.1"/>
    </source>
</evidence>
<dbReference type="GO" id="GO:0016491">
    <property type="term" value="F:oxidoreductase activity"/>
    <property type="evidence" value="ECO:0007669"/>
    <property type="project" value="UniProtKB-KW"/>
</dbReference>
<evidence type="ECO:0000313" key="3">
    <source>
        <dbReference type="Proteomes" id="UP001595818"/>
    </source>
</evidence>
<protein>
    <submittedName>
        <fullName evidence="2">PQQ-dependent sugar dehydrogenase</fullName>
        <ecNumber evidence="2">1.1.5.-</ecNumber>
    </submittedName>
</protein>
<dbReference type="RefSeq" id="WP_377065586.1">
    <property type="nucleotide sequence ID" value="NZ_JBHSJJ010000008.1"/>
</dbReference>
<evidence type="ECO:0000259" key="1">
    <source>
        <dbReference type="Pfam" id="PF07995"/>
    </source>
</evidence>
<name>A0ABV9T2Q5_9BACT</name>
<dbReference type="Gene3D" id="2.120.10.30">
    <property type="entry name" value="TolB, C-terminal domain"/>
    <property type="match status" value="1"/>
</dbReference>
<sequence>MKPITNSPLRYPWMIIFFLFYSSSVPIPGFAQVKVENEIVEENIDSEESVFSVIKVIGGLEHPWGVTWLPDGSMVVTERPGKMYLIHEDEVQELKGLPKIDTDEDQLTAPQGGNQGGLLDVVAHPEYAFNGWIYFTYSSPGDDDSVIGDDEHGTGTTLARAKISSDRKKLEEVETIYAQVPRTDPGRHYGSRILFPGDGTVIFSIGDRGQRWGSQDLTDPAGSMIRLNENGGAVEDNPFVGMAPGNLRPEIFSFGHRNNQGIAMDPATGVIWSTEHGPNGGDLLHKIEKGNNYGWPQVAFGREYSTEEKIGIGREAPGVTAPKYVWEDNMAPSGLTFYQNGPISAWNGHLFAGSLYQKQLFRMVIENDEVIHVEELLKDKIGRIRDVRQGPDGDLYLLTDEEDGGLYRLTQNLAE</sequence>
<keyword evidence="2" id="KW-0560">Oxidoreductase</keyword>
<proteinExistence type="predicted"/>
<reference evidence="3" key="1">
    <citation type="journal article" date="2019" name="Int. J. Syst. Evol. Microbiol.">
        <title>The Global Catalogue of Microorganisms (GCM) 10K type strain sequencing project: providing services to taxonomists for standard genome sequencing and annotation.</title>
        <authorList>
            <consortium name="The Broad Institute Genomics Platform"/>
            <consortium name="The Broad Institute Genome Sequencing Center for Infectious Disease"/>
            <person name="Wu L."/>
            <person name="Ma J."/>
        </authorList>
    </citation>
    <scope>NUCLEOTIDE SEQUENCE [LARGE SCALE GENOMIC DNA]</scope>
    <source>
        <strain evidence="3">CGMCC 4.7466</strain>
    </source>
</reference>
<dbReference type="Pfam" id="PF07995">
    <property type="entry name" value="GSDH"/>
    <property type="match status" value="1"/>
</dbReference>
<dbReference type="Proteomes" id="UP001595818">
    <property type="component" value="Unassembled WGS sequence"/>
</dbReference>
<dbReference type="EC" id="1.1.5.-" evidence="2"/>
<feature type="domain" description="Glucose/Sorbosone dehydrogenase" evidence="1">
    <location>
        <begin position="60"/>
        <end position="408"/>
    </location>
</feature>
<keyword evidence="3" id="KW-1185">Reference proteome</keyword>